<comment type="caution">
    <text evidence="1">The sequence shown here is derived from an EMBL/GenBank/DDBJ whole genome shotgun (WGS) entry which is preliminary data.</text>
</comment>
<evidence type="ECO:0000313" key="2">
    <source>
        <dbReference type="Proteomes" id="UP000519023"/>
    </source>
</evidence>
<proteinExistence type="predicted"/>
<evidence type="ECO:0000313" key="1">
    <source>
        <dbReference type="EMBL" id="NML09703.1"/>
    </source>
</evidence>
<keyword evidence="2" id="KW-1185">Reference proteome</keyword>
<sequence length="269" mass="28974">MPAALAEAVDTAEAAPIDRAVALIRPFLSDIGWFDALLAEEIQAMAGDPRHLPGFRASRQGGARHLVLARTERIWLTASLLDGGQAPSERVHFSGRVSLCRPLNGPLAGDAWRLEGARAMMAGARICAAGATIELDERREALWVRPTDAPLMLLRAQVAPTGPVQARIHDRSDGRTIASAQADEGHARALMLLSLLRLQGRRDAADQFAQALDAPLPGQRWAVMREYLALDTARALPALRAMAGREIDAVVRGLATRTLRQVEGMPCPA</sequence>
<accession>A0A7X9WUG0</accession>
<dbReference type="Proteomes" id="UP000519023">
    <property type="component" value="Unassembled WGS sequence"/>
</dbReference>
<dbReference type="AlphaFoldDB" id="A0A7X9WUG0"/>
<protein>
    <submittedName>
        <fullName evidence="1">Uncharacterized protein</fullName>
    </submittedName>
</protein>
<gene>
    <name evidence="1" type="ORF">HHL08_06000</name>
</gene>
<reference evidence="1 2" key="1">
    <citation type="submission" date="2020-04" db="EMBL/GenBank/DDBJ databases">
        <title>Sphingobium sp. AR-3-1 isolated from Arctic soil.</title>
        <authorList>
            <person name="Dahal R.H."/>
            <person name="Chaudhary D.K."/>
        </authorList>
    </citation>
    <scope>NUCLEOTIDE SEQUENCE [LARGE SCALE GENOMIC DNA]</scope>
    <source>
        <strain evidence="1 2">AR-3-1</strain>
    </source>
</reference>
<organism evidence="1 2">
    <name type="scientific">Sphingobium psychrophilum</name>
    <dbReference type="NCBI Taxonomy" id="2728834"/>
    <lineage>
        <taxon>Bacteria</taxon>
        <taxon>Pseudomonadati</taxon>
        <taxon>Pseudomonadota</taxon>
        <taxon>Alphaproteobacteria</taxon>
        <taxon>Sphingomonadales</taxon>
        <taxon>Sphingomonadaceae</taxon>
        <taxon>Sphingobium</taxon>
    </lineage>
</organism>
<name>A0A7X9WUG0_9SPHN</name>
<dbReference type="EMBL" id="JABBFV010000003">
    <property type="protein sequence ID" value="NML09703.1"/>
    <property type="molecule type" value="Genomic_DNA"/>
</dbReference>